<sequence>MDQYELNKNENSTEKAKALELALKYSFVTPLTSLVVVKPNDTTTSAAPEKIKPLNDRYNFGSLMASSPLYQLGSSSSMMSANSFASHPAPPGMSAISLKSPDNYVLTSDVDSPEIIKDESNSTSLHDIKELTWLNDSITLNATNTVYQVSLNTSGQSYQNCTTPDQIHGNCKHLKDCVVASILNSFDTYLSLFCPIGTLYAGICCLV</sequence>
<proteinExistence type="evidence at transcript level"/>
<name>C4WY73_ACYPI</name>
<reference evidence="1" key="1">
    <citation type="submission" date="2009-06" db="EMBL/GenBank/DDBJ databases">
        <title>A full-length cDNA resource of the pea aphid, Acyrthosiphon pisum.</title>
        <authorList>
            <person name="Shigenobu S."/>
            <person name="Nakabachi A."/>
            <person name="Richards S."/>
        </authorList>
    </citation>
    <scope>NUCLEOTIDE SEQUENCE</scope>
    <source>
        <strain evidence="1">LSR1</strain>
        <tissue evidence="1">Whole body</tissue>
    </source>
</reference>
<accession>C4WY73</accession>
<dbReference type="EMBL" id="AK343064">
    <property type="protein sequence ID" value="BAH72843.1"/>
    <property type="molecule type" value="mRNA"/>
</dbReference>
<protein>
    <submittedName>
        <fullName evidence="1">ACYPI002825 protein</fullName>
    </submittedName>
</protein>
<organism evidence="1">
    <name type="scientific">Acyrthosiphon pisum</name>
    <name type="common">Pea aphid</name>
    <dbReference type="NCBI Taxonomy" id="7029"/>
    <lineage>
        <taxon>Eukaryota</taxon>
        <taxon>Metazoa</taxon>
        <taxon>Ecdysozoa</taxon>
        <taxon>Arthropoda</taxon>
        <taxon>Hexapoda</taxon>
        <taxon>Insecta</taxon>
        <taxon>Pterygota</taxon>
        <taxon>Neoptera</taxon>
        <taxon>Paraneoptera</taxon>
        <taxon>Hemiptera</taxon>
        <taxon>Sternorrhyncha</taxon>
        <taxon>Aphidomorpha</taxon>
        <taxon>Aphidoidea</taxon>
        <taxon>Aphididae</taxon>
        <taxon>Macrosiphini</taxon>
        <taxon>Acyrthosiphon</taxon>
    </lineage>
</organism>
<gene>
    <name evidence="1" type="primary">ACYPI002825</name>
</gene>
<evidence type="ECO:0000313" key="1">
    <source>
        <dbReference type="EMBL" id="BAH72843.1"/>
    </source>
</evidence>
<dbReference type="OrthoDB" id="299997at2759"/>
<dbReference type="AlphaFoldDB" id="C4WY73"/>